<sequence length="421" mass="45902">MNHFFISLLVLALFFSCAAPKSDNLCDAENSRFIPNLLIRFLAKDNSYQCGYKINSNPPACDLSYEETHYDANWPSIQKEMESQFALGSGPTESLVQYRPELVSTVLGISPSYPAFQGALNAPNGSIYFPPYYSPKILEVNTYSKTYSSFGTFSGSVELIGGALGPAGVLYFAPHLVSNFYAFDTNKSALSIVGNETLASAAYNGAIYAPNGKIYFVPSSETIIRYYDTYSKTIGQVATPTSGGFSTGVLTPQGKIYFIPFVSTQMYILDTKDDSITIHPYPFPGGNSYISGILTPNGRIYMIPHSVPEILYLDITTNAIETAASIPSPSTGMFNGAVLAPNGKIYPIPEGYGNFISFDTKDHTIKTLFPRPAGSYRSGALGPEGEIYLAPHTADRFDLIQTGSLGRFCPSLRLSPYWNKL</sequence>
<reference evidence="3 5" key="1">
    <citation type="submission" date="2022-06" db="EMBL/GenBank/DDBJ databases">
        <title>Leptospira isolates from biofilms formed at urban environments.</title>
        <authorList>
            <person name="Ribeiro P.S."/>
            <person name="Sousa T."/>
            <person name="Carvalho N."/>
            <person name="Aburjaile F."/>
            <person name="Neves F."/>
            <person name="Oliveira D."/>
            <person name="Blanco L."/>
            <person name="Lima J."/>
            <person name="Costa F."/>
            <person name="Brenig B."/>
            <person name="Soares S."/>
            <person name="Ramos R."/>
            <person name="Goes-Neto A."/>
            <person name="Matiuzzi M."/>
            <person name="Azevedo V."/>
            <person name="Ristow P."/>
        </authorList>
    </citation>
    <scope>NUCLEOTIDE SEQUENCE</scope>
    <source>
        <strain evidence="2 5">VSF19</strain>
        <strain evidence="3">VSF20</strain>
    </source>
</reference>
<organism evidence="3 4">
    <name type="scientific">Leptospira soteropolitanensis</name>
    <dbReference type="NCBI Taxonomy" id="2950025"/>
    <lineage>
        <taxon>Bacteria</taxon>
        <taxon>Pseudomonadati</taxon>
        <taxon>Spirochaetota</taxon>
        <taxon>Spirochaetia</taxon>
        <taxon>Leptospirales</taxon>
        <taxon>Leptospiraceae</taxon>
        <taxon>Leptospira</taxon>
    </lineage>
</organism>
<dbReference type="AlphaFoldDB" id="A0AAW5VK73"/>
<dbReference type="EMBL" id="JAMQPM010000004">
    <property type="protein sequence ID" value="MCW7526910.1"/>
    <property type="molecule type" value="Genomic_DNA"/>
</dbReference>
<feature type="signal peptide" evidence="1">
    <location>
        <begin position="1"/>
        <end position="18"/>
    </location>
</feature>
<dbReference type="InterPro" id="IPR011043">
    <property type="entry name" value="Gal_Oxase/kelch_b-propeller"/>
</dbReference>
<comment type="caution">
    <text evidence="3">The sequence shown here is derived from an EMBL/GenBank/DDBJ whole genome shotgun (WGS) entry which is preliminary data.</text>
</comment>
<dbReference type="InterPro" id="IPR015943">
    <property type="entry name" value="WD40/YVTN_repeat-like_dom_sf"/>
</dbReference>
<dbReference type="EMBL" id="JAMQPL010000004">
    <property type="protein sequence ID" value="MCW7530701.1"/>
    <property type="molecule type" value="Genomic_DNA"/>
</dbReference>
<evidence type="ECO:0000256" key="1">
    <source>
        <dbReference type="SAM" id="SignalP"/>
    </source>
</evidence>
<keyword evidence="1" id="KW-0732">Signal</keyword>
<evidence type="ECO:0008006" key="6">
    <source>
        <dbReference type="Google" id="ProtNLM"/>
    </source>
</evidence>
<dbReference type="Proteomes" id="UP001208540">
    <property type="component" value="Unassembled WGS sequence"/>
</dbReference>
<dbReference type="SUPFAM" id="SSF50965">
    <property type="entry name" value="Galactose oxidase, central domain"/>
    <property type="match status" value="1"/>
</dbReference>
<evidence type="ECO:0000313" key="3">
    <source>
        <dbReference type="EMBL" id="MCW7530701.1"/>
    </source>
</evidence>
<feature type="chain" id="PRO_5043498913" description="Lipoprotein" evidence="1">
    <location>
        <begin position="19"/>
        <end position="421"/>
    </location>
</feature>
<keyword evidence="5" id="KW-1185">Reference proteome</keyword>
<evidence type="ECO:0000313" key="4">
    <source>
        <dbReference type="Proteomes" id="UP001208540"/>
    </source>
</evidence>
<evidence type="ECO:0000313" key="2">
    <source>
        <dbReference type="EMBL" id="MCW7526910.1"/>
    </source>
</evidence>
<dbReference type="RefSeq" id="WP_265352111.1">
    <property type="nucleotide sequence ID" value="NZ_JAMQPL010000004.1"/>
</dbReference>
<name>A0AAW5VK73_9LEPT</name>
<gene>
    <name evidence="2" type="ORF">ND861_11185</name>
    <name evidence="3" type="ORF">ND862_10780</name>
</gene>
<dbReference type="Gene3D" id="2.130.10.10">
    <property type="entry name" value="YVTN repeat-like/Quinoprotein amine dehydrogenase"/>
    <property type="match status" value="1"/>
</dbReference>
<dbReference type="Proteomes" id="UP001208912">
    <property type="component" value="Unassembled WGS sequence"/>
</dbReference>
<proteinExistence type="predicted"/>
<evidence type="ECO:0000313" key="5">
    <source>
        <dbReference type="Proteomes" id="UP001208912"/>
    </source>
</evidence>
<protein>
    <recommendedName>
        <fullName evidence="6">Lipoprotein</fullName>
    </recommendedName>
</protein>
<accession>A0AAW5VK73</accession>